<dbReference type="SUPFAM" id="SSF55298">
    <property type="entry name" value="YjgF-like"/>
    <property type="match status" value="1"/>
</dbReference>
<protein>
    <submittedName>
        <fullName evidence="2">RidA family protein</fullName>
    </submittedName>
</protein>
<sequence length="157" mass="16799">MTSMHTDLLSRIDQLDLPAAPPDPIGNFSNTLIVGDMLYVSGQGPVQADGTLLRGKVGTDVTAEVAYDHARLVGLNLLAAVKKEIGDWSRFRRVVKVLGLVNATPDFTRHPTVINGCSDLLVEVFGDAGVHTRSALGVGSLPNNITVEIEAIFQIRP</sequence>
<dbReference type="Gene3D" id="3.30.1330.40">
    <property type="entry name" value="RutC-like"/>
    <property type="match status" value="1"/>
</dbReference>
<evidence type="ECO:0000313" key="3">
    <source>
        <dbReference type="Proteomes" id="UP000318483"/>
    </source>
</evidence>
<gene>
    <name evidence="2" type="ORF">FPZ52_13730</name>
</gene>
<dbReference type="KEGG" id="lit:FPZ52_13730"/>
<dbReference type="OrthoDB" id="9806350at2"/>
<evidence type="ECO:0000313" key="2">
    <source>
        <dbReference type="EMBL" id="QDY70770.1"/>
    </source>
</evidence>
<dbReference type="EMBL" id="CP042263">
    <property type="protein sequence ID" value="QDY70770.1"/>
    <property type="molecule type" value="Genomic_DNA"/>
</dbReference>
<feature type="domain" description="Endoribonuclease L-PSP/chorismate mutase-like" evidence="1">
    <location>
        <begin position="23"/>
        <end position="144"/>
    </location>
</feature>
<dbReference type="InterPro" id="IPR013813">
    <property type="entry name" value="Endoribo_LPSP/chorism_mut-like"/>
</dbReference>
<geneLocation type="plasmid" evidence="2 3">
    <name>unnamed2</name>
</geneLocation>
<dbReference type="CDD" id="cd02199">
    <property type="entry name" value="YjgF_YER057c_UK114_like_1"/>
    <property type="match status" value="1"/>
</dbReference>
<dbReference type="AlphaFoldDB" id="A0A5B8J934"/>
<name>A0A5B8J934_9RHOB</name>
<reference evidence="2 3" key="1">
    <citation type="submission" date="2019-07" db="EMBL/GenBank/DDBJ databases">
        <title>Litoreibacter alkalisoli sp. nov., isolated from saline-alkaline soil.</title>
        <authorList>
            <person name="Wang S."/>
            <person name="Xu L."/>
            <person name="Xing Y.-T."/>
            <person name="Sun J.-Q."/>
        </authorList>
    </citation>
    <scope>NUCLEOTIDE SEQUENCE [LARGE SCALE GENOMIC DNA]</scope>
    <source>
        <strain evidence="2 3">LN3S51</strain>
        <plasmid evidence="2 3">unnamed2</plasmid>
    </source>
</reference>
<dbReference type="PANTHER" id="PTHR43760:SF1">
    <property type="entry name" value="ENDORIBONUCLEASE L-PSP_CHORISMATE MUTASE-LIKE DOMAIN-CONTAINING PROTEIN"/>
    <property type="match status" value="1"/>
</dbReference>
<dbReference type="PANTHER" id="PTHR43760">
    <property type="entry name" value="ENDORIBONUCLEASE-RELATED"/>
    <property type="match status" value="1"/>
</dbReference>
<dbReference type="RefSeq" id="WP_146366186.1">
    <property type="nucleotide sequence ID" value="NZ_CP042263.1"/>
</dbReference>
<dbReference type="Pfam" id="PF14588">
    <property type="entry name" value="YjgF_endoribonc"/>
    <property type="match status" value="1"/>
</dbReference>
<organism evidence="2 3">
    <name type="scientific">Qingshengfaniella alkalisoli</name>
    <dbReference type="NCBI Taxonomy" id="2599296"/>
    <lineage>
        <taxon>Bacteria</taxon>
        <taxon>Pseudomonadati</taxon>
        <taxon>Pseudomonadota</taxon>
        <taxon>Alphaproteobacteria</taxon>
        <taxon>Rhodobacterales</taxon>
        <taxon>Paracoccaceae</taxon>
        <taxon>Qingshengfaniella</taxon>
    </lineage>
</organism>
<keyword evidence="3" id="KW-1185">Reference proteome</keyword>
<dbReference type="InterPro" id="IPR035959">
    <property type="entry name" value="RutC-like_sf"/>
</dbReference>
<keyword evidence="2" id="KW-0614">Plasmid</keyword>
<dbReference type="Proteomes" id="UP000318483">
    <property type="component" value="Plasmid unnamed2"/>
</dbReference>
<proteinExistence type="predicted"/>
<evidence type="ECO:0000259" key="1">
    <source>
        <dbReference type="Pfam" id="PF14588"/>
    </source>
</evidence>
<accession>A0A5B8J934</accession>